<feature type="domain" description="PLD phosphodiesterase" evidence="2">
    <location>
        <begin position="104"/>
        <end position="131"/>
    </location>
</feature>
<dbReference type="AlphaFoldDB" id="A0A3A3GMV4"/>
<sequence length="389" mass="43992">MRSVKFTADNIVTLLHCGAEFFPALAAAIDAAEVEVYFETYIFADDETGTRIAAALQRAAARGVFVNVIVDWLGTGEAQSLRLKQEFARTGVNFRRYNPWFRRGMSRMHRKLCVVDRQIGFVSGLNINDDMRDDEDSRVILPAPRWDFGVSIIGPLVTEIQQEMEAQWVSMGRLQLNLRARLERLKAYRHPPPDVTVAPAMAALVVRDNLRNRRTIERAYLQALGRARNEVWLANPYFAPGRKMRVALAAAAARGVSVTLLLGVGQFRLQDAVARSYYPKLLKSGVRILEYRKTQLHGKVAVVDDQWATVGSSNYDGLSLFINQEANVVVRDVAFATALRQQIASGVADSVAVRQEDFAKIHWCKRIGYRIAYFFYRNTIRFITWANES</sequence>
<keyword evidence="1" id="KW-0443">Lipid metabolism</keyword>
<dbReference type="Proteomes" id="UP000266327">
    <property type="component" value="Unassembled WGS sequence"/>
</dbReference>
<organism evidence="3 4">
    <name type="scientific">Noviherbaspirillum sedimenti</name>
    <dbReference type="NCBI Taxonomy" id="2320865"/>
    <lineage>
        <taxon>Bacteria</taxon>
        <taxon>Pseudomonadati</taxon>
        <taxon>Pseudomonadota</taxon>
        <taxon>Betaproteobacteria</taxon>
        <taxon>Burkholderiales</taxon>
        <taxon>Oxalobacteraceae</taxon>
        <taxon>Noviherbaspirillum</taxon>
    </lineage>
</organism>
<dbReference type="OrthoDB" id="9762009at2"/>
<evidence type="ECO:0000313" key="3">
    <source>
        <dbReference type="EMBL" id="RJG03616.1"/>
    </source>
</evidence>
<proteinExistence type="inferred from homology"/>
<dbReference type="InterPro" id="IPR030872">
    <property type="entry name" value="Cardiolipin_synth_ClsB"/>
</dbReference>
<feature type="active site" evidence="1">
    <location>
        <position position="299"/>
    </location>
</feature>
<comment type="similarity">
    <text evidence="1">Belongs to the phospholipase D family. Cardiolipin synthase subfamily. ClsB sub-subfamily.</text>
</comment>
<dbReference type="Gene3D" id="3.30.870.10">
    <property type="entry name" value="Endonuclease Chain A"/>
    <property type="match status" value="2"/>
</dbReference>
<dbReference type="InterPro" id="IPR025202">
    <property type="entry name" value="PLD-like_dom"/>
</dbReference>
<dbReference type="GO" id="GO:0008808">
    <property type="term" value="F:cardiolipin synthase activity"/>
    <property type="evidence" value="ECO:0007669"/>
    <property type="project" value="InterPro"/>
</dbReference>
<evidence type="ECO:0000313" key="4">
    <source>
        <dbReference type="Proteomes" id="UP000266327"/>
    </source>
</evidence>
<dbReference type="SMART" id="SM00155">
    <property type="entry name" value="PLDc"/>
    <property type="match status" value="2"/>
</dbReference>
<dbReference type="EMBL" id="QYUQ01000002">
    <property type="protein sequence ID" value="RJG03616.1"/>
    <property type="molecule type" value="Genomic_DNA"/>
</dbReference>
<keyword evidence="1" id="KW-1208">Phospholipid metabolism</keyword>
<dbReference type="EC" id="2.7.8.-" evidence="1"/>
<comment type="function">
    <text evidence="1">Catalyzes the phosphatidyl group transfer from one phosphatidylglycerol molecule to another to form cardiolipin (CL) (diphosphatidylglycerol) and glycerol.</text>
</comment>
<accession>A0A3A3GMV4</accession>
<dbReference type="Pfam" id="PF13091">
    <property type="entry name" value="PLDc_2"/>
    <property type="match status" value="2"/>
</dbReference>
<feature type="active site" evidence="1">
    <location>
        <position position="304"/>
    </location>
</feature>
<reference evidence="4" key="1">
    <citation type="submission" date="2018-09" db="EMBL/GenBank/DDBJ databases">
        <authorList>
            <person name="Zhu H."/>
        </authorList>
    </citation>
    <scope>NUCLEOTIDE SEQUENCE [LARGE SCALE GENOMIC DNA]</scope>
    <source>
        <strain evidence="4">K1S02-23</strain>
    </source>
</reference>
<feature type="domain" description="PLD phosphodiesterase" evidence="2">
    <location>
        <begin position="292"/>
        <end position="319"/>
    </location>
</feature>
<dbReference type="PROSITE" id="PS50035">
    <property type="entry name" value="PLD"/>
    <property type="match status" value="2"/>
</dbReference>
<keyword evidence="1" id="KW-0444">Lipid biosynthesis</keyword>
<dbReference type="GO" id="GO:0005886">
    <property type="term" value="C:plasma membrane"/>
    <property type="evidence" value="ECO:0007669"/>
    <property type="project" value="UniProtKB-SubCell"/>
</dbReference>
<name>A0A3A3GMV4_9BURK</name>
<feature type="active site" evidence="1">
    <location>
        <position position="297"/>
    </location>
</feature>
<feature type="active site" evidence="1">
    <location>
        <position position="111"/>
    </location>
</feature>
<feature type="active site" evidence="1">
    <location>
        <position position="109"/>
    </location>
</feature>
<dbReference type="RefSeq" id="WP_119787105.1">
    <property type="nucleotide sequence ID" value="NZ_QYUQ01000002.1"/>
</dbReference>
<keyword evidence="1" id="KW-1003">Cell membrane</keyword>
<dbReference type="SUPFAM" id="SSF56024">
    <property type="entry name" value="Phospholipase D/nuclease"/>
    <property type="match status" value="2"/>
</dbReference>
<dbReference type="CDD" id="cd09159">
    <property type="entry name" value="PLDc_ybhO_like_2"/>
    <property type="match status" value="1"/>
</dbReference>
<dbReference type="PANTHER" id="PTHR21248:SF22">
    <property type="entry name" value="PHOSPHOLIPASE D"/>
    <property type="match status" value="1"/>
</dbReference>
<comment type="caution">
    <text evidence="3">The sequence shown here is derived from an EMBL/GenBank/DDBJ whole genome shotgun (WGS) entry which is preliminary data.</text>
</comment>
<evidence type="ECO:0000256" key="1">
    <source>
        <dbReference type="HAMAP-Rule" id="MF_01917"/>
    </source>
</evidence>
<dbReference type="HAMAP" id="MF_01917">
    <property type="entry name" value="Cardiolipin_synth_ClsB"/>
    <property type="match status" value="1"/>
</dbReference>
<feature type="active site" evidence="1">
    <location>
        <position position="116"/>
    </location>
</feature>
<keyword evidence="1" id="KW-0808">Transferase</keyword>
<keyword evidence="1" id="KW-0594">Phospholipid biosynthesis</keyword>
<comment type="catalytic activity">
    <reaction evidence="1">
        <text>2 a 1,2-diacyl-sn-glycero-3-phospho-(1'-sn-glycerol) = a cardiolipin + glycerol</text>
        <dbReference type="Rhea" id="RHEA:31451"/>
        <dbReference type="ChEBI" id="CHEBI:17754"/>
        <dbReference type="ChEBI" id="CHEBI:62237"/>
        <dbReference type="ChEBI" id="CHEBI:64716"/>
    </reaction>
</comment>
<protein>
    <recommendedName>
        <fullName evidence="1">Cardiolipin synthase B</fullName>
        <shortName evidence="1">CL synthase</shortName>
        <ecNumber evidence="1">2.7.8.-</ecNumber>
    </recommendedName>
</protein>
<keyword evidence="1" id="KW-0472">Membrane</keyword>
<evidence type="ECO:0000259" key="2">
    <source>
        <dbReference type="PROSITE" id="PS50035"/>
    </source>
</evidence>
<dbReference type="PANTHER" id="PTHR21248">
    <property type="entry name" value="CARDIOLIPIN SYNTHASE"/>
    <property type="match status" value="1"/>
</dbReference>
<dbReference type="NCBIfam" id="NF008427">
    <property type="entry name" value="PRK11263.1"/>
    <property type="match status" value="1"/>
</dbReference>
<keyword evidence="4" id="KW-1185">Reference proteome</keyword>
<dbReference type="InterPro" id="IPR001736">
    <property type="entry name" value="PLipase_D/transphosphatidylase"/>
</dbReference>
<dbReference type="GO" id="GO:0032049">
    <property type="term" value="P:cardiolipin biosynthetic process"/>
    <property type="evidence" value="ECO:0007669"/>
    <property type="project" value="InterPro"/>
</dbReference>
<comment type="subcellular location">
    <subcellularLocation>
        <location evidence="1">Cell membrane</location>
        <topology evidence="1">Peripheral membrane protein</topology>
    </subcellularLocation>
</comment>
<gene>
    <name evidence="1 3" type="primary">clsB</name>
    <name evidence="3" type="ORF">D3878_20135</name>
</gene>